<sequence>MHSLRQKSTNRKRIKENVPPKNLVTFQHPAIPQSIPKGWGHHHRRRTLQVLDQVSRLTCELSRIFFGPDPSIIPLATQSTSFQNVERY</sequence>
<dbReference type="Gramene" id="evm.model.02.95">
    <property type="protein sequence ID" value="cds.evm.model.02.95"/>
    <property type="gene ID" value="evm.TU.02.95"/>
</dbReference>
<feature type="compositionally biased region" description="Basic residues" evidence="1">
    <location>
        <begin position="1"/>
        <end position="14"/>
    </location>
</feature>
<evidence type="ECO:0000256" key="1">
    <source>
        <dbReference type="SAM" id="MobiDB-lite"/>
    </source>
</evidence>
<evidence type="ECO:0000313" key="3">
    <source>
        <dbReference type="Proteomes" id="UP000596661"/>
    </source>
</evidence>
<dbReference type="AlphaFoldDB" id="A0A803P3B8"/>
<protein>
    <submittedName>
        <fullName evidence="2">Uncharacterized protein</fullName>
    </submittedName>
</protein>
<keyword evidence="3" id="KW-1185">Reference proteome</keyword>
<dbReference type="EMBL" id="UZAU01000086">
    <property type="status" value="NOT_ANNOTATED_CDS"/>
    <property type="molecule type" value="Genomic_DNA"/>
</dbReference>
<organism evidence="2 3">
    <name type="scientific">Cannabis sativa</name>
    <name type="common">Hemp</name>
    <name type="synonym">Marijuana</name>
    <dbReference type="NCBI Taxonomy" id="3483"/>
    <lineage>
        <taxon>Eukaryota</taxon>
        <taxon>Viridiplantae</taxon>
        <taxon>Streptophyta</taxon>
        <taxon>Embryophyta</taxon>
        <taxon>Tracheophyta</taxon>
        <taxon>Spermatophyta</taxon>
        <taxon>Magnoliopsida</taxon>
        <taxon>eudicotyledons</taxon>
        <taxon>Gunneridae</taxon>
        <taxon>Pentapetalae</taxon>
        <taxon>rosids</taxon>
        <taxon>fabids</taxon>
        <taxon>Rosales</taxon>
        <taxon>Cannabaceae</taxon>
        <taxon>Cannabis</taxon>
    </lineage>
</organism>
<evidence type="ECO:0000313" key="2">
    <source>
        <dbReference type="EnsemblPlants" id="cds.evm.model.02.95"/>
    </source>
</evidence>
<proteinExistence type="predicted"/>
<name>A0A803P3B8_CANSA</name>
<dbReference type="EnsemblPlants" id="evm.model.02.95">
    <property type="protein sequence ID" value="cds.evm.model.02.95"/>
    <property type="gene ID" value="evm.TU.02.95"/>
</dbReference>
<reference evidence="2" key="2">
    <citation type="submission" date="2021-03" db="UniProtKB">
        <authorList>
            <consortium name="EnsemblPlants"/>
        </authorList>
    </citation>
    <scope>IDENTIFICATION</scope>
</reference>
<feature type="region of interest" description="Disordered" evidence="1">
    <location>
        <begin position="1"/>
        <end position="29"/>
    </location>
</feature>
<accession>A0A803P3B8</accession>
<reference evidence="2" key="1">
    <citation type="submission" date="2018-11" db="EMBL/GenBank/DDBJ databases">
        <authorList>
            <person name="Grassa J C."/>
        </authorList>
    </citation>
    <scope>NUCLEOTIDE SEQUENCE [LARGE SCALE GENOMIC DNA]</scope>
</reference>
<dbReference type="Proteomes" id="UP000596661">
    <property type="component" value="Chromosome 2"/>
</dbReference>